<dbReference type="Proteomes" id="UP000218899">
    <property type="component" value="Chromosome"/>
</dbReference>
<dbReference type="InterPro" id="IPR014710">
    <property type="entry name" value="RmlC-like_jellyroll"/>
</dbReference>
<organism evidence="3 4">
    <name type="scientific">Sulfurifustis variabilis</name>
    <dbReference type="NCBI Taxonomy" id="1675686"/>
    <lineage>
        <taxon>Bacteria</taxon>
        <taxon>Pseudomonadati</taxon>
        <taxon>Pseudomonadota</taxon>
        <taxon>Gammaproteobacteria</taxon>
        <taxon>Acidiferrobacterales</taxon>
        <taxon>Acidiferrobacteraceae</taxon>
        <taxon>Sulfurifustis</taxon>
    </lineage>
</organism>
<keyword evidence="4" id="KW-1185">Reference proteome</keyword>
<dbReference type="CDD" id="cd00038">
    <property type="entry name" value="CAP_ED"/>
    <property type="match status" value="1"/>
</dbReference>
<dbReference type="PROSITE" id="PS50887">
    <property type="entry name" value="GGDEF"/>
    <property type="match status" value="1"/>
</dbReference>
<accession>A0A1B4VB25</accession>
<dbReference type="InterPro" id="IPR043128">
    <property type="entry name" value="Rev_trsase/Diguanyl_cyclase"/>
</dbReference>
<evidence type="ECO:0008006" key="5">
    <source>
        <dbReference type="Google" id="ProtNLM"/>
    </source>
</evidence>
<gene>
    <name evidence="3" type="ORF">SVA_0902</name>
</gene>
<protein>
    <recommendedName>
        <fullName evidence="5">Diguanylate cyclase</fullName>
    </recommendedName>
</protein>
<dbReference type="SMART" id="SM00267">
    <property type="entry name" value="GGDEF"/>
    <property type="match status" value="1"/>
</dbReference>
<dbReference type="NCBIfam" id="TIGR00254">
    <property type="entry name" value="GGDEF"/>
    <property type="match status" value="1"/>
</dbReference>
<dbReference type="Gene3D" id="2.60.120.10">
    <property type="entry name" value="Jelly Rolls"/>
    <property type="match status" value="1"/>
</dbReference>
<dbReference type="EMBL" id="AP014936">
    <property type="protein sequence ID" value="BAU47481.1"/>
    <property type="molecule type" value="Genomic_DNA"/>
</dbReference>
<evidence type="ECO:0000259" key="1">
    <source>
        <dbReference type="PROSITE" id="PS50042"/>
    </source>
</evidence>
<sequence length="324" mass="35443">MLELDSTRTEPATADDLRAVELFQGLESKDIDALAPRCQSIHAVPGYVLLAPGRIDNKVYFVIEGQLRLYARTSDKRPTAVADIGHSTGLRSALAMQPAEHAVIATEVSHVLAVDVSAIDEHVKRSHTFARNYAALLARYVRGDHCLHVGGRPPGGTARESYVDELTLLHNQHWLDTVYPRLVTRCRLGNKPLAVVGFAIDQLDDVVKANGIGPGLRVLEAVGHWLLDQTRPTDLLAVGQNRYLYAFLPDCDLDAARQLADRLKVQARTLPVTLAPGKPAMAITLALGIAELEKGMRDKEFLVRTEALIRKSVKLGGNCVSETQ</sequence>
<dbReference type="SMART" id="SM00100">
    <property type="entry name" value="cNMP"/>
    <property type="match status" value="1"/>
</dbReference>
<name>A0A1B4VB25_9GAMM</name>
<evidence type="ECO:0000259" key="2">
    <source>
        <dbReference type="PROSITE" id="PS50887"/>
    </source>
</evidence>
<dbReference type="InterPro" id="IPR000595">
    <property type="entry name" value="cNMP-bd_dom"/>
</dbReference>
<dbReference type="KEGG" id="sva:SVA_0902"/>
<dbReference type="AlphaFoldDB" id="A0A1B4VB25"/>
<evidence type="ECO:0000313" key="4">
    <source>
        <dbReference type="Proteomes" id="UP000218899"/>
    </source>
</evidence>
<feature type="domain" description="Cyclic nucleotide-binding" evidence="1">
    <location>
        <begin position="22"/>
        <end position="115"/>
    </location>
</feature>
<feature type="domain" description="GGDEF" evidence="2">
    <location>
        <begin position="191"/>
        <end position="324"/>
    </location>
</feature>
<dbReference type="SUPFAM" id="SSF55073">
    <property type="entry name" value="Nucleotide cyclase"/>
    <property type="match status" value="1"/>
</dbReference>
<proteinExistence type="predicted"/>
<dbReference type="Gene3D" id="3.30.70.270">
    <property type="match status" value="1"/>
</dbReference>
<dbReference type="SUPFAM" id="SSF51206">
    <property type="entry name" value="cAMP-binding domain-like"/>
    <property type="match status" value="1"/>
</dbReference>
<dbReference type="InterPro" id="IPR018490">
    <property type="entry name" value="cNMP-bd_dom_sf"/>
</dbReference>
<reference evidence="3 4" key="1">
    <citation type="submission" date="2015-08" db="EMBL/GenBank/DDBJ databases">
        <title>Complete genome sequence of Sulfurifustis variabilis.</title>
        <authorList>
            <person name="Miura A."/>
            <person name="Kojima H."/>
            <person name="Fukui M."/>
        </authorList>
    </citation>
    <scope>NUCLEOTIDE SEQUENCE [LARGE SCALE GENOMIC DNA]</scope>
    <source>
        <strain evidence="4">skN76</strain>
    </source>
</reference>
<dbReference type="Pfam" id="PF00027">
    <property type="entry name" value="cNMP_binding"/>
    <property type="match status" value="1"/>
</dbReference>
<dbReference type="Pfam" id="PF00990">
    <property type="entry name" value="GGDEF"/>
    <property type="match status" value="1"/>
</dbReference>
<dbReference type="InterPro" id="IPR000160">
    <property type="entry name" value="GGDEF_dom"/>
</dbReference>
<dbReference type="InterPro" id="IPR029787">
    <property type="entry name" value="Nucleotide_cyclase"/>
</dbReference>
<dbReference type="PROSITE" id="PS50042">
    <property type="entry name" value="CNMP_BINDING_3"/>
    <property type="match status" value="1"/>
</dbReference>
<evidence type="ECO:0000313" key="3">
    <source>
        <dbReference type="EMBL" id="BAU47481.1"/>
    </source>
</evidence>